<gene>
    <name evidence="1" type="ORF">MSAN_00083100</name>
</gene>
<accession>A0A8H7DLF1</accession>
<dbReference type="InterPro" id="IPR032675">
    <property type="entry name" value="LRR_dom_sf"/>
</dbReference>
<proteinExistence type="predicted"/>
<comment type="caution">
    <text evidence="1">The sequence shown here is derived from an EMBL/GenBank/DDBJ whole genome shotgun (WGS) entry which is preliminary data.</text>
</comment>
<dbReference type="Proteomes" id="UP000623467">
    <property type="component" value="Unassembled WGS sequence"/>
</dbReference>
<evidence type="ECO:0000313" key="1">
    <source>
        <dbReference type="EMBL" id="KAF7376663.1"/>
    </source>
</evidence>
<dbReference type="Gene3D" id="3.80.10.10">
    <property type="entry name" value="Ribonuclease Inhibitor"/>
    <property type="match status" value="1"/>
</dbReference>
<organism evidence="1 2">
    <name type="scientific">Mycena sanguinolenta</name>
    <dbReference type="NCBI Taxonomy" id="230812"/>
    <lineage>
        <taxon>Eukaryota</taxon>
        <taxon>Fungi</taxon>
        <taxon>Dikarya</taxon>
        <taxon>Basidiomycota</taxon>
        <taxon>Agaricomycotina</taxon>
        <taxon>Agaricomycetes</taxon>
        <taxon>Agaricomycetidae</taxon>
        <taxon>Agaricales</taxon>
        <taxon>Marasmiineae</taxon>
        <taxon>Mycenaceae</taxon>
        <taxon>Mycena</taxon>
    </lineage>
</organism>
<dbReference type="AlphaFoldDB" id="A0A8H7DLF1"/>
<protein>
    <submittedName>
        <fullName evidence="1">Uncharacterized protein</fullName>
    </submittedName>
</protein>
<dbReference type="EMBL" id="JACAZH010000001">
    <property type="protein sequence ID" value="KAF7376663.1"/>
    <property type="molecule type" value="Genomic_DNA"/>
</dbReference>
<dbReference type="OrthoDB" id="2913000at2759"/>
<evidence type="ECO:0000313" key="2">
    <source>
        <dbReference type="Proteomes" id="UP000623467"/>
    </source>
</evidence>
<sequence length="285" mass="31887">MSYNSASRILDLPYELEREIFEVSARAHPKYAPQLALVSRYVQTWVEAVIYETIVLGGRSKKQDLFWDTFSSRPPAFFSKNVRNLHLTSGISYTRARDIISVCPNLSSLTCWANPLISRQEFCALLSTNLRRLSIDASILWSSTSPTTVPDLTHPIFARLSHLEIVNPPSTFDWTPLLQGSVPNLTHLALGDLDAAHTESMVAFFSGALASEDPHLKMLIAVSRDEHFIAALELAGCLKDPRFMCLPSYHYPLSPTAFWDGVARGEVDFWSRRNTNSAVVSRNSA</sequence>
<keyword evidence="2" id="KW-1185">Reference proteome</keyword>
<dbReference type="SUPFAM" id="SSF52047">
    <property type="entry name" value="RNI-like"/>
    <property type="match status" value="1"/>
</dbReference>
<name>A0A8H7DLF1_9AGAR</name>
<reference evidence="1" key="1">
    <citation type="submission" date="2020-05" db="EMBL/GenBank/DDBJ databases">
        <title>Mycena genomes resolve the evolution of fungal bioluminescence.</title>
        <authorList>
            <person name="Tsai I.J."/>
        </authorList>
    </citation>
    <scope>NUCLEOTIDE SEQUENCE</scope>
    <source>
        <strain evidence="1">160909Yilan</strain>
    </source>
</reference>